<evidence type="ECO:0000313" key="4">
    <source>
        <dbReference type="Proteomes" id="UP000233256"/>
    </source>
</evidence>
<protein>
    <recommendedName>
        <fullName evidence="2">TadE-like domain-containing protein</fullName>
    </recommendedName>
</protein>
<evidence type="ECO:0000259" key="2">
    <source>
        <dbReference type="Pfam" id="PF07811"/>
    </source>
</evidence>
<keyword evidence="1" id="KW-0472">Membrane</keyword>
<name>A0A2N1PRN8_9BACT</name>
<gene>
    <name evidence="3" type="ORF">CVV64_04285</name>
</gene>
<dbReference type="Proteomes" id="UP000233256">
    <property type="component" value="Unassembled WGS sequence"/>
</dbReference>
<keyword evidence="1" id="KW-0812">Transmembrane</keyword>
<evidence type="ECO:0000256" key="1">
    <source>
        <dbReference type="SAM" id="Phobius"/>
    </source>
</evidence>
<keyword evidence="1" id="KW-1133">Transmembrane helix</keyword>
<evidence type="ECO:0000313" key="3">
    <source>
        <dbReference type="EMBL" id="PKK90996.1"/>
    </source>
</evidence>
<dbReference type="Pfam" id="PF07811">
    <property type="entry name" value="TadE"/>
    <property type="match status" value="1"/>
</dbReference>
<feature type="domain" description="TadE-like" evidence="2">
    <location>
        <begin position="15"/>
        <end position="57"/>
    </location>
</feature>
<organism evidence="3 4">
    <name type="scientific">Candidatus Wallbacteria bacterium HGW-Wallbacteria-1</name>
    <dbReference type="NCBI Taxonomy" id="2013854"/>
    <lineage>
        <taxon>Bacteria</taxon>
        <taxon>Candidatus Walliibacteriota</taxon>
    </lineage>
</organism>
<comment type="caution">
    <text evidence="3">The sequence shown here is derived from an EMBL/GenBank/DDBJ whole genome shotgun (WGS) entry which is preliminary data.</text>
</comment>
<feature type="transmembrane region" description="Helical" evidence="1">
    <location>
        <begin position="21"/>
        <end position="42"/>
    </location>
</feature>
<accession>A0A2N1PRN8</accession>
<dbReference type="AlphaFoldDB" id="A0A2N1PRN8"/>
<proteinExistence type="predicted"/>
<dbReference type="InterPro" id="IPR012495">
    <property type="entry name" value="TadE-like_dom"/>
</dbReference>
<reference evidence="3 4" key="1">
    <citation type="journal article" date="2017" name="ISME J.">
        <title>Potential for microbial H2 and metal transformations associated with novel bacteria and archaea in deep terrestrial subsurface sediments.</title>
        <authorList>
            <person name="Hernsdorf A.W."/>
            <person name="Amano Y."/>
            <person name="Miyakawa K."/>
            <person name="Ise K."/>
            <person name="Suzuki Y."/>
            <person name="Anantharaman K."/>
            <person name="Probst A."/>
            <person name="Burstein D."/>
            <person name="Thomas B.C."/>
            <person name="Banfield J.F."/>
        </authorList>
    </citation>
    <scope>NUCLEOTIDE SEQUENCE [LARGE SCALE GENOMIC DNA]</scope>
    <source>
        <strain evidence="3">HGW-Wallbacteria-1</strain>
    </source>
</reference>
<sequence length="132" mass="14458">MLVTHVPDTFSRARGQAVIETALILPLLILISLGVVEFGLIFHNSYKLTCATRECARIASMGMPAEDVSRRFRATTGFKSETCQIQVSYPQGRKAGNPVLVRASYSHNTLTPVMGFTPIVLRDSLAMSLESN</sequence>
<dbReference type="EMBL" id="PGXC01000003">
    <property type="protein sequence ID" value="PKK90996.1"/>
    <property type="molecule type" value="Genomic_DNA"/>
</dbReference>